<gene>
    <name evidence="4" type="ORF">QQ91_009090</name>
</gene>
<evidence type="ECO:0000256" key="2">
    <source>
        <dbReference type="ARBA" id="ARBA00022729"/>
    </source>
</evidence>
<reference evidence="4" key="3">
    <citation type="submission" date="2020-02" db="EMBL/GenBank/DDBJ databases">
        <authorList>
            <person name="Sarangi A.N."/>
            <person name="Ghosh S."/>
            <person name="Mukherjee M."/>
            <person name="Tripathy S."/>
        </authorList>
    </citation>
    <scope>NUCLEOTIDE SEQUENCE</scope>
    <source>
        <strain evidence="4">BDU141951</strain>
    </source>
</reference>
<dbReference type="Gene3D" id="1.10.530.10">
    <property type="match status" value="1"/>
</dbReference>
<dbReference type="SUPFAM" id="SSF48435">
    <property type="entry name" value="Bacterial muramidases"/>
    <property type="match status" value="1"/>
</dbReference>
<dbReference type="InterPro" id="IPR000189">
    <property type="entry name" value="Transglyc_AS"/>
</dbReference>
<feature type="domain" description="Transglycosylase SLT" evidence="3">
    <location>
        <begin position="575"/>
        <end position="682"/>
    </location>
</feature>
<dbReference type="InterPro" id="IPR008939">
    <property type="entry name" value="Lytic_TGlycosylase_superhlx_U"/>
</dbReference>
<dbReference type="PANTHER" id="PTHR37423">
    <property type="entry name" value="SOLUBLE LYTIC MUREIN TRANSGLYCOSYLASE-RELATED"/>
    <property type="match status" value="1"/>
</dbReference>
<reference evidence="4" key="1">
    <citation type="submission" date="2014-11" db="EMBL/GenBank/DDBJ databases">
        <authorList>
            <person name="Malar M.C."/>
            <person name="Sen D."/>
            <person name="Tripathy S."/>
        </authorList>
    </citation>
    <scope>NUCLEOTIDE SEQUENCE</scope>
    <source>
        <strain evidence="4">BDU141951</strain>
    </source>
</reference>
<dbReference type="GO" id="GO:0004553">
    <property type="term" value="F:hydrolase activity, hydrolyzing O-glycosyl compounds"/>
    <property type="evidence" value="ECO:0007669"/>
    <property type="project" value="InterPro"/>
</dbReference>
<protein>
    <submittedName>
        <fullName evidence="4">Transglycosylase SLT domain-containing protein</fullName>
    </submittedName>
</protein>
<evidence type="ECO:0000259" key="3">
    <source>
        <dbReference type="Pfam" id="PF01464"/>
    </source>
</evidence>
<dbReference type="CDD" id="cd13401">
    <property type="entry name" value="Slt70-like"/>
    <property type="match status" value="1"/>
</dbReference>
<dbReference type="Pfam" id="PF13174">
    <property type="entry name" value="TPR_6"/>
    <property type="match status" value="1"/>
</dbReference>
<dbReference type="InterPro" id="IPR019734">
    <property type="entry name" value="TPR_rpt"/>
</dbReference>
<name>A0A0C1UP81_9CYAN</name>
<dbReference type="GO" id="GO:0000270">
    <property type="term" value="P:peptidoglycan metabolic process"/>
    <property type="evidence" value="ECO:0007669"/>
    <property type="project" value="InterPro"/>
</dbReference>
<dbReference type="EMBL" id="JTHE02000003">
    <property type="protein sequence ID" value="NEV67270.1"/>
    <property type="molecule type" value="Genomic_DNA"/>
</dbReference>
<organism evidence="4">
    <name type="scientific">Lyngbya confervoides BDU141951</name>
    <dbReference type="NCBI Taxonomy" id="1574623"/>
    <lineage>
        <taxon>Bacteria</taxon>
        <taxon>Bacillati</taxon>
        <taxon>Cyanobacteriota</taxon>
        <taxon>Cyanophyceae</taxon>
        <taxon>Oscillatoriophycideae</taxon>
        <taxon>Oscillatoriales</taxon>
        <taxon>Microcoleaceae</taxon>
        <taxon>Lyngbya</taxon>
    </lineage>
</organism>
<keyword evidence="2" id="KW-0732">Signal</keyword>
<proteinExistence type="inferred from homology"/>
<evidence type="ECO:0000256" key="1">
    <source>
        <dbReference type="ARBA" id="ARBA00007734"/>
    </source>
</evidence>
<dbReference type="PANTHER" id="PTHR37423:SF5">
    <property type="entry name" value="SOLUBLE LYTIC MUREIN TRANSGLYCOSYLASE"/>
    <property type="match status" value="1"/>
</dbReference>
<dbReference type="GO" id="GO:0042597">
    <property type="term" value="C:periplasmic space"/>
    <property type="evidence" value="ECO:0007669"/>
    <property type="project" value="InterPro"/>
</dbReference>
<comment type="similarity">
    <text evidence="1">Belongs to the transglycosylase Slt family.</text>
</comment>
<dbReference type="InterPro" id="IPR011990">
    <property type="entry name" value="TPR-like_helical_dom_sf"/>
</dbReference>
<accession>A0A0C1UP81</accession>
<comment type="caution">
    <text evidence="4">The sequence shown here is derived from an EMBL/GenBank/DDBJ whole genome shotgun (WGS) entry which is preliminary data.</text>
</comment>
<dbReference type="InterPro" id="IPR023346">
    <property type="entry name" value="Lysozyme-like_dom_sf"/>
</dbReference>
<dbReference type="SUPFAM" id="SSF53955">
    <property type="entry name" value="Lysozyme-like"/>
    <property type="match status" value="1"/>
</dbReference>
<dbReference type="InterPro" id="IPR008258">
    <property type="entry name" value="Transglycosylase_SLT_dom_1"/>
</dbReference>
<dbReference type="AlphaFoldDB" id="A0A0C1UP81"/>
<dbReference type="PROSITE" id="PS00922">
    <property type="entry name" value="TRANSGLYCOSYLASE"/>
    <property type="match status" value="1"/>
</dbReference>
<evidence type="ECO:0000313" key="4">
    <source>
        <dbReference type="EMBL" id="NEV67270.1"/>
    </source>
</evidence>
<reference evidence="4" key="2">
    <citation type="journal article" date="2015" name="Genome Announc.">
        <title>Draft Genome Sequence of Filamentous Marine Cyanobacterium Lyngbya confervoides Strain BDU141951.</title>
        <authorList>
            <person name="Chandrababunaidu M.M."/>
            <person name="Sen D."/>
            <person name="Tripathy S."/>
        </authorList>
    </citation>
    <scope>NUCLEOTIDE SEQUENCE</scope>
    <source>
        <strain evidence="4">BDU141951</strain>
    </source>
</reference>
<dbReference type="GO" id="GO:0016020">
    <property type="term" value="C:membrane"/>
    <property type="evidence" value="ECO:0007669"/>
    <property type="project" value="InterPro"/>
</dbReference>
<dbReference type="Pfam" id="PF01464">
    <property type="entry name" value="SLT"/>
    <property type="match status" value="1"/>
</dbReference>
<dbReference type="GO" id="GO:0008933">
    <property type="term" value="F:peptidoglycan lytic transglycosylase activity"/>
    <property type="evidence" value="ECO:0007669"/>
    <property type="project" value="InterPro"/>
</dbReference>
<dbReference type="Gene3D" id="1.25.40.10">
    <property type="entry name" value="Tetratricopeptide repeat domain"/>
    <property type="match status" value="2"/>
</dbReference>
<sequence length="733" mass="81248">MRRRLGNWMPWIGLSGATALGLGATLALVDAAGWLPNPSGLSDPAADVESATVMGAPADSLVWSLALQSPETRAESLQAIAAQPVSEEQVRARYLLAQDLIDQGRGGAAVPLLETLPEDFPELAVHSRIQLGKAQKASGDTETANTTWQTVLQQHGEHPASGEALYQLGQQEPQQWDQLLQKFPAHPRSVEVAHKRLVETAQPPDEKGLLLIMTRHGIYHPDVLTFVDLLVEKYGDQLTPEEWQDVGFAYWERQAYKSAGNAYSQAPASPQVLYRAARGSQIGEQRAAAIAGYYRLDAEFPEASETALGLIRLSYLVDKETALQILDQVVERFPERAAEALAEQAAIMASLDSPDTAAQLRERILAEYSGSEEAAKLRSQYAHNAGDAGNWSAAIQWADQLLAENADDELAPELGFWAAKWALQSGDESGATQRLEQVIRDYPESYFAWRAASTLGWEVGDFQTVRSLQPDIALPTQRQPLPAGSDKLQELYLLGQDKDAWTLWQVEFENAQDPSVTEQFTDGVLRVGVGDNLDGMFMISSLDWRDAPDEQAQQAEVQQHPAYWQTLYPFPYSGLIAKWSAERQLNPLLVTALMRQESRFEPQIRSVVGAAGLMQVMPDTADWIRSKSDITAANLDDPNDNINLGTWYLDYTHEEYSNHSLYAVASYNAGPGNVADWIARGGYVDDDDFADKIPFPETKNYIRAVFGGYWNYLRLYNPAIARQVERLQQSDPK</sequence>